<reference evidence="2 3" key="1">
    <citation type="submission" date="2017-07" db="EMBL/GenBank/DDBJ databases">
        <title>Draft whole genome sequences of clinical Proprionibacteriaceae strains.</title>
        <authorList>
            <person name="Bernier A.-M."/>
            <person name="Bernard K."/>
            <person name="Domingo M.-C."/>
        </authorList>
    </citation>
    <scope>NUCLEOTIDE SEQUENCE [LARGE SCALE GENOMIC DNA]</scope>
    <source>
        <strain evidence="2 3">NML 130396</strain>
    </source>
</reference>
<protein>
    <submittedName>
        <fullName evidence="2">Pilus assembly protein TadE</fullName>
    </submittedName>
</protein>
<evidence type="ECO:0000259" key="1">
    <source>
        <dbReference type="Pfam" id="PF13400"/>
    </source>
</evidence>
<evidence type="ECO:0000313" key="3">
    <source>
        <dbReference type="Proteomes" id="UP000216311"/>
    </source>
</evidence>
<dbReference type="Pfam" id="PF13400">
    <property type="entry name" value="Tad"/>
    <property type="match status" value="1"/>
</dbReference>
<comment type="caution">
    <text evidence="2">The sequence shown here is derived from an EMBL/GenBank/DDBJ whole genome shotgun (WGS) entry which is preliminary data.</text>
</comment>
<accession>A0A255H3E5</accession>
<keyword evidence="3" id="KW-1185">Reference proteome</keyword>
<evidence type="ECO:0000313" key="2">
    <source>
        <dbReference type="EMBL" id="OYO22199.1"/>
    </source>
</evidence>
<gene>
    <name evidence="2" type="ORF">CGZ93_08295</name>
</gene>
<dbReference type="InterPro" id="IPR028087">
    <property type="entry name" value="Tad_N"/>
</dbReference>
<dbReference type="EMBL" id="NMVQ01000012">
    <property type="protein sequence ID" value="OYO22199.1"/>
    <property type="molecule type" value="Genomic_DNA"/>
</dbReference>
<proteinExistence type="predicted"/>
<dbReference type="OrthoDB" id="10003580at2"/>
<organism evidence="2 3">
    <name type="scientific">Enemella dayhoffiae</name>
    <dbReference type="NCBI Taxonomy" id="2016507"/>
    <lineage>
        <taxon>Bacteria</taxon>
        <taxon>Bacillati</taxon>
        <taxon>Actinomycetota</taxon>
        <taxon>Actinomycetes</taxon>
        <taxon>Propionibacteriales</taxon>
        <taxon>Propionibacteriaceae</taxon>
        <taxon>Enemella</taxon>
    </lineage>
</organism>
<feature type="domain" description="Putative Flp pilus-assembly TadG-like N-terminal" evidence="1">
    <location>
        <begin position="1"/>
        <end position="40"/>
    </location>
</feature>
<dbReference type="Proteomes" id="UP000216311">
    <property type="component" value="Unassembled WGS sequence"/>
</dbReference>
<name>A0A255H3E5_9ACTN</name>
<sequence length="118" mass="11809">MVLFWVLALLVLAGLVVDGGQQVTATRRAEAVAAGAARAATDAAAPARVAGRTDPGAALSAANRYLAASGPVSGTAELEGTAVRVRTSQRAPTIFLALLGIGEVRGSATARAELVRAD</sequence>
<dbReference type="AlphaFoldDB" id="A0A255H3E5"/>